<dbReference type="SUPFAM" id="SSF52540">
    <property type="entry name" value="P-loop containing nucleoside triphosphate hydrolases"/>
    <property type="match status" value="1"/>
</dbReference>
<sequence>MIAISGTGRCGTTFLMIIFIFLKFNTGFTEDKFDLNISSNCNSGLENIDINTLTSNFHIVKHPQLIDTKDNIIKFISNNDLEHMIIPIRNLEDAARSREKLGGVNGGDGSIAGGLWKANNYREQLDFYHKVMAQYLETMVIYDIPTIFIDFKKMINNPRYLYFKLIVIFDKYNISFKVFKEAYIKADNHQKKK</sequence>
<dbReference type="EMBL" id="MN738901">
    <property type="protein sequence ID" value="QHT30455.1"/>
    <property type="molecule type" value="Genomic_DNA"/>
</dbReference>
<dbReference type="AlphaFoldDB" id="A0A6C0ET43"/>
<protein>
    <recommendedName>
        <fullName evidence="2">Sulfotransferase domain-containing protein</fullName>
    </recommendedName>
</protein>
<reference evidence="1" key="1">
    <citation type="journal article" date="2020" name="Nature">
        <title>Giant virus diversity and host interactions through global metagenomics.</title>
        <authorList>
            <person name="Schulz F."/>
            <person name="Roux S."/>
            <person name="Paez-Espino D."/>
            <person name="Jungbluth S."/>
            <person name="Walsh D.A."/>
            <person name="Denef V.J."/>
            <person name="McMahon K.D."/>
            <person name="Konstantinidis K.T."/>
            <person name="Eloe-Fadrosh E.A."/>
            <person name="Kyrpides N.C."/>
            <person name="Woyke T."/>
        </authorList>
    </citation>
    <scope>NUCLEOTIDE SEQUENCE</scope>
    <source>
        <strain evidence="1">GVMAG-M-3300009149-34</strain>
    </source>
</reference>
<dbReference type="InterPro" id="IPR027417">
    <property type="entry name" value="P-loop_NTPase"/>
</dbReference>
<accession>A0A6C0ET43</accession>
<evidence type="ECO:0008006" key="2">
    <source>
        <dbReference type="Google" id="ProtNLM"/>
    </source>
</evidence>
<organism evidence="1">
    <name type="scientific">viral metagenome</name>
    <dbReference type="NCBI Taxonomy" id="1070528"/>
    <lineage>
        <taxon>unclassified sequences</taxon>
        <taxon>metagenomes</taxon>
        <taxon>organismal metagenomes</taxon>
    </lineage>
</organism>
<evidence type="ECO:0000313" key="1">
    <source>
        <dbReference type="EMBL" id="QHT30455.1"/>
    </source>
</evidence>
<proteinExistence type="predicted"/>
<name>A0A6C0ET43_9ZZZZ</name>